<dbReference type="GeneID" id="120263831"/>
<dbReference type="AlphaFoldDB" id="A0AB40BN53"/>
<evidence type="ECO:0000256" key="2">
    <source>
        <dbReference type="SAM" id="MobiDB-lite"/>
    </source>
</evidence>
<dbReference type="PANTHER" id="PTHR46547">
    <property type="entry name" value="ZINC FINGER PROTEIN GIS"/>
    <property type="match status" value="1"/>
</dbReference>
<keyword evidence="1" id="KW-0479">Metal-binding</keyword>
<dbReference type="PROSITE" id="PS50157">
    <property type="entry name" value="ZINC_FINGER_C2H2_2"/>
    <property type="match status" value="1"/>
</dbReference>
<dbReference type="Pfam" id="PF13912">
    <property type="entry name" value="zf-C2H2_6"/>
    <property type="match status" value="1"/>
</dbReference>
<accession>A0AB40BN53</accession>
<evidence type="ECO:0000259" key="3">
    <source>
        <dbReference type="PROSITE" id="PS50157"/>
    </source>
</evidence>
<dbReference type="Proteomes" id="UP001515500">
    <property type="component" value="Chromosome 6"/>
</dbReference>
<dbReference type="Gene3D" id="3.30.160.60">
    <property type="entry name" value="Classic Zinc Finger"/>
    <property type="match status" value="1"/>
</dbReference>
<dbReference type="GO" id="GO:0010090">
    <property type="term" value="P:trichome morphogenesis"/>
    <property type="evidence" value="ECO:0007669"/>
    <property type="project" value="InterPro"/>
</dbReference>
<dbReference type="InterPro" id="IPR013087">
    <property type="entry name" value="Znf_C2H2_type"/>
</dbReference>
<keyword evidence="1" id="KW-0862">Zinc</keyword>
<organism evidence="4 5">
    <name type="scientific">Dioscorea cayennensis subsp. rotundata</name>
    <name type="common">White Guinea yam</name>
    <name type="synonym">Dioscorea rotundata</name>
    <dbReference type="NCBI Taxonomy" id="55577"/>
    <lineage>
        <taxon>Eukaryota</taxon>
        <taxon>Viridiplantae</taxon>
        <taxon>Streptophyta</taxon>
        <taxon>Embryophyta</taxon>
        <taxon>Tracheophyta</taxon>
        <taxon>Spermatophyta</taxon>
        <taxon>Magnoliopsida</taxon>
        <taxon>Liliopsida</taxon>
        <taxon>Dioscoreales</taxon>
        <taxon>Dioscoreaceae</taxon>
        <taxon>Dioscorea</taxon>
    </lineage>
</organism>
<dbReference type="InterPro" id="IPR044291">
    <property type="entry name" value="GIS/GIS2/ZFP8"/>
</dbReference>
<proteinExistence type="predicted"/>
<reference evidence="5" key="1">
    <citation type="submission" date="2025-08" db="UniProtKB">
        <authorList>
            <consortium name="RefSeq"/>
        </authorList>
    </citation>
    <scope>IDENTIFICATION</scope>
</reference>
<evidence type="ECO:0000313" key="4">
    <source>
        <dbReference type="Proteomes" id="UP001515500"/>
    </source>
</evidence>
<dbReference type="RefSeq" id="XP_039127743.1">
    <property type="nucleotide sequence ID" value="XM_039271809.1"/>
</dbReference>
<dbReference type="PANTHER" id="PTHR46547:SF7">
    <property type="entry name" value="ZINC FINGER PROTEIN GIS"/>
    <property type="match status" value="1"/>
</dbReference>
<feature type="region of interest" description="Disordered" evidence="2">
    <location>
        <begin position="216"/>
        <end position="240"/>
    </location>
</feature>
<dbReference type="PROSITE" id="PS00028">
    <property type="entry name" value="ZINC_FINGER_C2H2_1"/>
    <property type="match status" value="1"/>
</dbReference>
<name>A0AB40BN53_DIOCR</name>
<dbReference type="GO" id="GO:0003700">
    <property type="term" value="F:DNA-binding transcription factor activity"/>
    <property type="evidence" value="ECO:0007669"/>
    <property type="project" value="InterPro"/>
</dbReference>
<keyword evidence="1" id="KW-0863">Zinc-finger</keyword>
<dbReference type="GO" id="GO:0008270">
    <property type="term" value="F:zinc ion binding"/>
    <property type="evidence" value="ECO:0007669"/>
    <property type="project" value="UniProtKB-KW"/>
</dbReference>
<dbReference type="InterPro" id="IPR036236">
    <property type="entry name" value="Znf_C2H2_sf"/>
</dbReference>
<feature type="domain" description="C2H2-type" evidence="3">
    <location>
        <begin position="90"/>
        <end position="117"/>
    </location>
</feature>
<protein>
    <submittedName>
        <fullName evidence="5">Zinc finger protein 8-like</fullName>
    </submittedName>
</protein>
<sequence>MSNIEAQDMMTVMTVESFSQLPFLRPAPPREKQNSMISKPPLRLFFGFEVPQEPNTHQSYDHASHNTICKKFNIQSESAGTTAGDSGKRFSCRYCSRNFPTSQALGGHQNAHKRERQHAKRLQLQSMSSNLHHGPPSIVEGQVISFHSLSSFPSFSHNQYPINGGLRTVLQPINGNPVPCLWRAYGDGGVGISNPLFGGGEDCYNVGGFSDTLINGSSSSTTTTSSSSSSSSQRYHDHIHESSLLPKDNVSLDLHL</sequence>
<gene>
    <name evidence="5" type="primary">LOC120263831</name>
</gene>
<dbReference type="SUPFAM" id="SSF57667">
    <property type="entry name" value="beta-beta-alpha zinc fingers"/>
    <property type="match status" value="1"/>
</dbReference>
<dbReference type="GO" id="GO:0009739">
    <property type="term" value="P:response to gibberellin"/>
    <property type="evidence" value="ECO:0007669"/>
    <property type="project" value="InterPro"/>
</dbReference>
<feature type="compositionally biased region" description="Low complexity" evidence="2">
    <location>
        <begin position="217"/>
        <end position="232"/>
    </location>
</feature>
<keyword evidence="4" id="KW-1185">Reference proteome</keyword>
<evidence type="ECO:0000313" key="5">
    <source>
        <dbReference type="RefSeq" id="XP_039127743.1"/>
    </source>
</evidence>
<evidence type="ECO:0000256" key="1">
    <source>
        <dbReference type="PROSITE-ProRule" id="PRU00042"/>
    </source>
</evidence>